<evidence type="ECO:0000313" key="3">
    <source>
        <dbReference type="WBParaSite" id="HPBE_0002226701-mRNA-1"/>
    </source>
</evidence>
<dbReference type="WBParaSite" id="HPBE_0002226701-mRNA-1">
    <property type="protein sequence ID" value="HPBE_0002226701-mRNA-1"/>
    <property type="gene ID" value="HPBE_0002226701"/>
</dbReference>
<accession>A0A3P8DC90</accession>
<organism evidence="1">
    <name type="scientific">Heligmosomoides polygyrus</name>
    <name type="common">Parasitic roundworm</name>
    <dbReference type="NCBI Taxonomy" id="6339"/>
    <lineage>
        <taxon>Eukaryota</taxon>
        <taxon>Metazoa</taxon>
        <taxon>Ecdysozoa</taxon>
        <taxon>Nematoda</taxon>
        <taxon>Chromadorea</taxon>
        <taxon>Rhabditida</taxon>
        <taxon>Rhabditina</taxon>
        <taxon>Rhabditomorpha</taxon>
        <taxon>Strongyloidea</taxon>
        <taxon>Heligmosomidae</taxon>
        <taxon>Heligmosomoides</taxon>
    </lineage>
</organism>
<dbReference type="EMBL" id="UZAH01033818">
    <property type="protein sequence ID" value="VDP31438.1"/>
    <property type="molecule type" value="Genomic_DNA"/>
</dbReference>
<keyword evidence="2" id="KW-1185">Reference proteome</keyword>
<proteinExistence type="predicted"/>
<evidence type="ECO:0000313" key="1">
    <source>
        <dbReference type="EMBL" id="VDP31438.1"/>
    </source>
</evidence>
<dbReference type="Proteomes" id="UP000050761">
    <property type="component" value="Unassembled WGS sequence"/>
</dbReference>
<dbReference type="AlphaFoldDB" id="A0A3P8DC90"/>
<sequence length="155" mass="16934">MVREKFDDLTRNFGGHEGAALKAKLAITQSRFERNEMLKTPRGGANTCIRASESQLIARSGCESTPLSKLVISSLGGTYASSFTVHSCATVFVANDSFAGVVLSDRLEFTGIGTDKFLTPHSLNGTNISERSSCVYLAREVNMANDLQYRTCRER</sequence>
<reference evidence="3" key="2">
    <citation type="submission" date="2019-09" db="UniProtKB">
        <authorList>
            <consortium name="WormBaseParasite"/>
        </authorList>
    </citation>
    <scope>IDENTIFICATION</scope>
</reference>
<name>A0A3P8DC90_HELPZ</name>
<gene>
    <name evidence="1" type="ORF">HPBE_LOCUS22266</name>
</gene>
<protein>
    <submittedName>
        <fullName evidence="3">Protein-serine/threonine phosphatase</fullName>
    </submittedName>
</protein>
<evidence type="ECO:0000313" key="2">
    <source>
        <dbReference type="Proteomes" id="UP000050761"/>
    </source>
</evidence>
<reference evidence="1 2" key="1">
    <citation type="submission" date="2018-11" db="EMBL/GenBank/DDBJ databases">
        <authorList>
            <consortium name="Pathogen Informatics"/>
        </authorList>
    </citation>
    <scope>NUCLEOTIDE SEQUENCE [LARGE SCALE GENOMIC DNA]</scope>
</reference>